<dbReference type="HOGENOM" id="CLU_3276557_0_0_6"/>
<accession>D4E5S0</accession>
<keyword evidence="2" id="KW-1185">Reference proteome</keyword>
<dbReference type="STRING" id="667129.HMPREF0758_3520"/>
<sequence>MSIYSANALFCGINSTLQPIKSHERYFSAFNSRIFALYPRL</sequence>
<dbReference type="EMBL" id="ADBY01000051">
    <property type="protein sequence ID" value="EFE94649.1"/>
    <property type="molecule type" value="Genomic_DNA"/>
</dbReference>
<protein>
    <submittedName>
        <fullName evidence="1">Uncharacterized protein</fullName>
    </submittedName>
</protein>
<organism evidence="1 2">
    <name type="scientific">Serratia odorifera DSM 4582</name>
    <dbReference type="NCBI Taxonomy" id="667129"/>
    <lineage>
        <taxon>Bacteria</taxon>
        <taxon>Pseudomonadati</taxon>
        <taxon>Pseudomonadota</taxon>
        <taxon>Gammaproteobacteria</taxon>
        <taxon>Enterobacterales</taxon>
        <taxon>Yersiniaceae</taxon>
        <taxon>Serratia</taxon>
    </lineage>
</organism>
<proteinExistence type="predicted"/>
<evidence type="ECO:0000313" key="1">
    <source>
        <dbReference type="EMBL" id="EFE94649.1"/>
    </source>
</evidence>
<name>D4E5S0_SEROD</name>
<gene>
    <name evidence="1" type="ORF">HMPREF0758_3520</name>
</gene>
<evidence type="ECO:0000313" key="2">
    <source>
        <dbReference type="Proteomes" id="UP000005723"/>
    </source>
</evidence>
<dbReference type="AlphaFoldDB" id="D4E5S0"/>
<dbReference type="Proteomes" id="UP000005723">
    <property type="component" value="Unassembled WGS sequence"/>
</dbReference>
<reference evidence="1 2" key="1">
    <citation type="submission" date="2010-01" db="EMBL/GenBank/DDBJ databases">
        <authorList>
            <person name="Muzny D."/>
            <person name="Qin X."/>
            <person name="Deng J."/>
            <person name="Jiang H."/>
            <person name="Liu Y."/>
            <person name="Qu J."/>
            <person name="Song X.-Z."/>
            <person name="Zhang L."/>
            <person name="Thornton R."/>
            <person name="Coyle M."/>
            <person name="Francisco L."/>
            <person name="Jackson L."/>
            <person name="Javaid M."/>
            <person name="Korchina V."/>
            <person name="Kovar C."/>
            <person name="Mata R."/>
            <person name="Mathew T."/>
            <person name="Ngo R."/>
            <person name="Nguyen L."/>
            <person name="Nguyen N."/>
            <person name="Okwuonu G."/>
            <person name="Ongeri F."/>
            <person name="Pham C."/>
            <person name="Simmons D."/>
            <person name="Wilczek-Boney K."/>
            <person name="Hale W."/>
            <person name="Jakkamsetti A."/>
            <person name="Pham P."/>
            <person name="Ruth R."/>
            <person name="San Lucas F."/>
            <person name="Warren J."/>
            <person name="Zhang J."/>
            <person name="Zhao Z."/>
            <person name="Zhou C."/>
            <person name="Zhu D."/>
            <person name="Lee S."/>
            <person name="Bess C."/>
            <person name="Blankenburg K."/>
            <person name="Forbes L."/>
            <person name="Fu Q."/>
            <person name="Gubbala S."/>
            <person name="Hirani K."/>
            <person name="Jayaseelan J.C."/>
            <person name="Lara F."/>
            <person name="Munidasa M."/>
            <person name="Palculict T."/>
            <person name="Patil S."/>
            <person name="Pu L.-L."/>
            <person name="Saada N."/>
            <person name="Tang L."/>
            <person name="Weissenberger G."/>
            <person name="Zhu Y."/>
            <person name="Hemphill L."/>
            <person name="Shang Y."/>
            <person name="Youmans B."/>
            <person name="Ayvaz T."/>
            <person name="Ross M."/>
            <person name="Santibanez J."/>
            <person name="Aqrawi P."/>
            <person name="Gross S."/>
            <person name="Joshi V."/>
            <person name="Fowler G."/>
            <person name="Nazareth L."/>
            <person name="Reid J."/>
            <person name="Worley K."/>
            <person name="Petrosino J."/>
            <person name="Highlander S."/>
            <person name="Gibbs R."/>
        </authorList>
    </citation>
    <scope>NUCLEOTIDE SEQUENCE [LARGE SCALE GENOMIC DNA]</scope>
    <source>
        <strain evidence="1 2">DSM 4582</strain>
    </source>
</reference>
<comment type="caution">
    <text evidence="1">The sequence shown here is derived from an EMBL/GenBank/DDBJ whole genome shotgun (WGS) entry which is preliminary data.</text>
</comment>